<evidence type="ECO:0000313" key="3">
    <source>
        <dbReference type="EMBL" id="ORW29806.1"/>
    </source>
</evidence>
<dbReference type="EMBL" id="LQPJ01000043">
    <property type="protein sequence ID" value="ORW29806.1"/>
    <property type="molecule type" value="Genomic_DNA"/>
</dbReference>
<feature type="domain" description="Peptidase C1A papain C-terminal" evidence="2">
    <location>
        <begin position="44"/>
        <end position="252"/>
    </location>
</feature>
<dbReference type="Gene3D" id="3.90.70.10">
    <property type="entry name" value="Cysteine proteinases"/>
    <property type="match status" value="1"/>
</dbReference>
<dbReference type="InterPro" id="IPR013128">
    <property type="entry name" value="Peptidase_C1A"/>
</dbReference>
<dbReference type="InterPro" id="IPR000668">
    <property type="entry name" value="Peptidase_C1A_C"/>
</dbReference>
<gene>
    <name evidence="3" type="ORF">AWC19_26025</name>
</gene>
<dbReference type="GO" id="GO:0006508">
    <property type="term" value="P:proteolysis"/>
    <property type="evidence" value="ECO:0007669"/>
    <property type="project" value="InterPro"/>
</dbReference>
<evidence type="ECO:0000256" key="1">
    <source>
        <dbReference type="ARBA" id="ARBA00008455"/>
    </source>
</evidence>
<dbReference type="PANTHER" id="PTHR12411">
    <property type="entry name" value="CYSTEINE PROTEASE FAMILY C1-RELATED"/>
    <property type="match status" value="1"/>
</dbReference>
<comment type="similarity">
    <text evidence="1">Belongs to the peptidase C1 family.</text>
</comment>
<reference evidence="3 4" key="1">
    <citation type="submission" date="2016-01" db="EMBL/GenBank/DDBJ databases">
        <title>The new phylogeny of the genus Mycobacterium.</title>
        <authorList>
            <person name="Tarcisio F."/>
            <person name="Conor M."/>
            <person name="Antonella G."/>
            <person name="Elisabetta G."/>
            <person name="Giulia F.S."/>
            <person name="Sara T."/>
            <person name="Anna F."/>
            <person name="Clotilde B."/>
            <person name="Roberto B."/>
            <person name="Veronica D.S."/>
            <person name="Fabio R."/>
            <person name="Monica P."/>
            <person name="Olivier J."/>
            <person name="Enrico T."/>
            <person name="Nicola S."/>
        </authorList>
    </citation>
    <scope>NUCLEOTIDE SEQUENCE [LARGE SCALE GENOMIC DNA]</scope>
    <source>
        <strain evidence="3 4">DSM 44572</strain>
    </source>
</reference>
<evidence type="ECO:0000259" key="2">
    <source>
        <dbReference type="SMART" id="SM00645"/>
    </source>
</evidence>
<dbReference type="SUPFAM" id="SSF54001">
    <property type="entry name" value="Cysteine proteinases"/>
    <property type="match status" value="1"/>
</dbReference>
<dbReference type="CDD" id="cd02619">
    <property type="entry name" value="Peptidase_C1"/>
    <property type="match status" value="1"/>
</dbReference>
<dbReference type="AlphaFoldDB" id="A0A1X1ZXQ4"/>
<dbReference type="Proteomes" id="UP000193529">
    <property type="component" value="Unassembled WGS sequence"/>
</dbReference>
<evidence type="ECO:0000313" key="4">
    <source>
        <dbReference type="Proteomes" id="UP000193529"/>
    </source>
</evidence>
<dbReference type="InterPro" id="IPR038765">
    <property type="entry name" value="Papain-like_cys_pep_sf"/>
</dbReference>
<dbReference type="SMART" id="SM00645">
    <property type="entry name" value="Pept_C1"/>
    <property type="match status" value="1"/>
</dbReference>
<dbReference type="STRING" id="153971.AWC19_26025"/>
<keyword evidence="4" id="KW-1185">Reference proteome</keyword>
<dbReference type="OrthoDB" id="5289073at2"/>
<dbReference type="InterPro" id="IPR025660">
    <property type="entry name" value="Pept_his_AS"/>
</dbReference>
<dbReference type="GO" id="GO:0008234">
    <property type="term" value="F:cysteine-type peptidase activity"/>
    <property type="evidence" value="ECO:0007669"/>
    <property type="project" value="InterPro"/>
</dbReference>
<protein>
    <recommendedName>
        <fullName evidence="2">Peptidase C1A papain C-terminal domain-containing protein</fullName>
    </recommendedName>
</protein>
<accession>A0A1X1ZXQ4</accession>
<proteinExistence type="inferred from homology"/>
<name>A0A1X1ZXQ4_9MYCO</name>
<organism evidence="3 4">
    <name type="scientific">Mycobacterium palustre</name>
    <dbReference type="NCBI Taxonomy" id="153971"/>
    <lineage>
        <taxon>Bacteria</taxon>
        <taxon>Bacillati</taxon>
        <taxon>Actinomycetota</taxon>
        <taxon>Actinomycetes</taxon>
        <taxon>Mycobacteriales</taxon>
        <taxon>Mycobacteriaceae</taxon>
        <taxon>Mycobacterium</taxon>
        <taxon>Mycobacterium simiae complex</taxon>
    </lineage>
</organism>
<dbReference type="Pfam" id="PF00112">
    <property type="entry name" value="Peptidase_C1"/>
    <property type="match status" value="1"/>
</dbReference>
<sequence>MQESSRVTGDEHTQDWNHVRGFGWRPQLPDARDLMYMPRFKGLPPAEYDLRPSMPAVYDQGQLGSCTGNAIAGAMEYERDRQGLSDFVPSRLFIYYNERALEGTVSSDAGAVIRDGIKVVNKQGVCAEALWPYDIGVFTVKPPKRCYVAAKKDRAVQYEAIRTLGDLKDAIASNFAVVFGFTVYESFESQAVAETGVLPMPKQGEATVGGHAVLAVGYSNPKGHLIVRNSWGPSWGDHGYFYMPYQYLTGSKDSPDRSPINGAYLASDFWAIQMVSS</sequence>
<comment type="caution">
    <text evidence="3">The sequence shown here is derived from an EMBL/GenBank/DDBJ whole genome shotgun (WGS) entry which is preliminary data.</text>
</comment>
<dbReference type="PROSITE" id="PS00639">
    <property type="entry name" value="THIOL_PROTEASE_HIS"/>
    <property type="match status" value="1"/>
</dbReference>